<dbReference type="PANTHER" id="PTHR43809">
    <property type="entry name" value="NITRITE REDUCTASE (NADH) LARGE SUBUNIT"/>
    <property type="match status" value="1"/>
</dbReference>
<evidence type="ECO:0000313" key="11">
    <source>
        <dbReference type="Proteomes" id="UP000232149"/>
    </source>
</evidence>
<keyword evidence="6" id="KW-0408">Iron</keyword>
<comment type="cofactor">
    <cofactor evidence="2">
        <name>FAD</name>
        <dbReference type="ChEBI" id="CHEBI:57692"/>
    </cofactor>
</comment>
<evidence type="ECO:0000259" key="8">
    <source>
        <dbReference type="Pfam" id="PF04324"/>
    </source>
</evidence>
<organism evidence="10 11">
    <name type="scientific">Leptospira adleri</name>
    <dbReference type="NCBI Taxonomy" id="2023186"/>
    <lineage>
        <taxon>Bacteria</taxon>
        <taxon>Pseudomonadati</taxon>
        <taxon>Spirochaetota</taxon>
        <taxon>Spirochaetia</taxon>
        <taxon>Leptospirales</taxon>
        <taxon>Leptospiraceae</taxon>
        <taxon>Leptospira</taxon>
    </lineage>
</organism>
<evidence type="ECO:0000256" key="7">
    <source>
        <dbReference type="ARBA" id="ARBA00023014"/>
    </source>
</evidence>
<feature type="domain" description="BFD-like [2Fe-2S]-binding" evidence="8">
    <location>
        <begin position="144"/>
        <end position="192"/>
    </location>
</feature>
<protein>
    <recommendedName>
        <fullName evidence="12">NAD(P)/FAD-dependent oxidoreductase</fullName>
    </recommendedName>
</protein>
<name>A0ABX4NUS9_9LEPT</name>
<dbReference type="Proteomes" id="UP000232149">
    <property type="component" value="Unassembled WGS sequence"/>
</dbReference>
<evidence type="ECO:0000256" key="5">
    <source>
        <dbReference type="ARBA" id="ARBA00023002"/>
    </source>
</evidence>
<evidence type="ECO:0000313" key="10">
    <source>
        <dbReference type="EMBL" id="PJZ59515.1"/>
    </source>
</evidence>
<dbReference type="InterPro" id="IPR041854">
    <property type="entry name" value="BFD-like_2Fe2S-bd_dom_sf"/>
</dbReference>
<keyword evidence="4" id="KW-0479">Metal-binding</keyword>
<dbReference type="RefSeq" id="WP_207769159.1">
    <property type="nucleotide sequence ID" value="NZ_NPDU01000125.1"/>
</dbReference>
<reference evidence="10 11" key="1">
    <citation type="submission" date="2017-07" db="EMBL/GenBank/DDBJ databases">
        <title>Leptospira spp. isolated from tropical soils.</title>
        <authorList>
            <person name="Thibeaux R."/>
            <person name="Iraola G."/>
            <person name="Ferres I."/>
            <person name="Bierque E."/>
            <person name="Girault D."/>
            <person name="Soupe-Gilbert M.-E."/>
            <person name="Picardeau M."/>
            <person name="Goarant C."/>
        </authorList>
    </citation>
    <scope>NUCLEOTIDE SEQUENCE [LARGE SCALE GENOMIC DNA]</scope>
    <source>
        <strain evidence="10 11">FH2-B-D1</strain>
    </source>
</reference>
<dbReference type="PANTHER" id="PTHR43809:SF1">
    <property type="entry name" value="NITRITE REDUCTASE (NADH) LARGE SUBUNIT"/>
    <property type="match status" value="1"/>
</dbReference>
<dbReference type="Pfam" id="PF04324">
    <property type="entry name" value="Fer2_BFD"/>
    <property type="match status" value="1"/>
</dbReference>
<keyword evidence="5" id="KW-0560">Oxidoreductase</keyword>
<dbReference type="InterPro" id="IPR016156">
    <property type="entry name" value="FAD/NAD-linked_Rdtase_dimer_sf"/>
</dbReference>
<proteinExistence type="predicted"/>
<dbReference type="Pfam" id="PF18267">
    <property type="entry name" value="Rubredoxin_C"/>
    <property type="match status" value="1"/>
</dbReference>
<comment type="caution">
    <text evidence="10">The sequence shown here is derived from an EMBL/GenBank/DDBJ whole genome shotgun (WGS) entry which is preliminary data.</text>
</comment>
<dbReference type="InterPro" id="IPR052034">
    <property type="entry name" value="NasD-like"/>
</dbReference>
<keyword evidence="7" id="KW-0411">Iron-sulfur</keyword>
<feature type="non-terminal residue" evidence="10">
    <location>
        <position position="1"/>
    </location>
</feature>
<accession>A0ABX4NUS9</accession>
<comment type="cofactor">
    <cofactor evidence="1">
        <name>[4Fe-4S] cluster</name>
        <dbReference type="ChEBI" id="CHEBI:49883"/>
    </cofactor>
</comment>
<gene>
    <name evidence="10" type="ORF">CH376_23320</name>
</gene>
<evidence type="ECO:0000256" key="3">
    <source>
        <dbReference type="ARBA" id="ARBA00022617"/>
    </source>
</evidence>
<dbReference type="InterPro" id="IPR007419">
    <property type="entry name" value="BFD-like_2Fe2S-bd_dom"/>
</dbReference>
<keyword evidence="11" id="KW-1185">Reference proteome</keyword>
<dbReference type="InterPro" id="IPR041575">
    <property type="entry name" value="Rubredoxin_C"/>
</dbReference>
<sequence>AIGEVAEHSSGLYGTVAATEDQSKIAAHHIYGYAFDYYKGSVHSNLLKIPELDLVSLRLAETPMDLSDDPSKEYEEIVFLDRKKRKYKKCIIKEDRLVGAILIGDKSNLQEFRDLIVSGIELGERRDLLLSGNSSARKPVIGKLICSCNGVGEGNLCEDIKNGIKTLEELGKSTGAGTGCGSCRPEISKILKSNVAMSESEK</sequence>
<dbReference type="Gene3D" id="1.10.10.1100">
    <property type="entry name" value="BFD-like [2Fe-2S]-binding domain"/>
    <property type="match status" value="1"/>
</dbReference>
<feature type="domain" description="NADH-rubredoxin oxidoreductase C-terminal" evidence="9">
    <location>
        <begin position="45"/>
        <end position="119"/>
    </location>
</feature>
<dbReference type="Gene3D" id="3.30.390.30">
    <property type="match status" value="1"/>
</dbReference>
<evidence type="ECO:0000259" key="9">
    <source>
        <dbReference type="Pfam" id="PF18267"/>
    </source>
</evidence>
<evidence type="ECO:0000256" key="4">
    <source>
        <dbReference type="ARBA" id="ARBA00022723"/>
    </source>
</evidence>
<evidence type="ECO:0000256" key="6">
    <source>
        <dbReference type="ARBA" id="ARBA00023004"/>
    </source>
</evidence>
<dbReference type="EMBL" id="NPDU01000125">
    <property type="protein sequence ID" value="PJZ59515.1"/>
    <property type="molecule type" value="Genomic_DNA"/>
</dbReference>
<evidence type="ECO:0008006" key="12">
    <source>
        <dbReference type="Google" id="ProtNLM"/>
    </source>
</evidence>
<keyword evidence="3" id="KW-0349">Heme</keyword>
<evidence type="ECO:0000256" key="1">
    <source>
        <dbReference type="ARBA" id="ARBA00001966"/>
    </source>
</evidence>
<evidence type="ECO:0000256" key="2">
    <source>
        <dbReference type="ARBA" id="ARBA00001974"/>
    </source>
</evidence>